<protein>
    <submittedName>
        <fullName evidence="1">Uncharacterized protein</fullName>
    </submittedName>
</protein>
<evidence type="ECO:0000313" key="1">
    <source>
        <dbReference type="EMBL" id="CAF4258062.1"/>
    </source>
</evidence>
<evidence type="ECO:0000313" key="2">
    <source>
        <dbReference type="Proteomes" id="UP000663844"/>
    </source>
</evidence>
<sequence length="52" mass="6295">MHLMKFNVFDAVKLLREHSRHNQSVESLSMIMLPVINQHLRNQDENRYSMQQ</sequence>
<gene>
    <name evidence="1" type="ORF">OXD698_LOCUS43815</name>
</gene>
<dbReference type="AlphaFoldDB" id="A0A820FA82"/>
<reference evidence="1" key="1">
    <citation type="submission" date="2021-02" db="EMBL/GenBank/DDBJ databases">
        <authorList>
            <person name="Nowell W R."/>
        </authorList>
    </citation>
    <scope>NUCLEOTIDE SEQUENCE</scope>
</reference>
<accession>A0A820FA82</accession>
<organism evidence="1 2">
    <name type="scientific">Adineta steineri</name>
    <dbReference type="NCBI Taxonomy" id="433720"/>
    <lineage>
        <taxon>Eukaryota</taxon>
        <taxon>Metazoa</taxon>
        <taxon>Spiralia</taxon>
        <taxon>Gnathifera</taxon>
        <taxon>Rotifera</taxon>
        <taxon>Eurotatoria</taxon>
        <taxon>Bdelloidea</taxon>
        <taxon>Adinetida</taxon>
        <taxon>Adinetidae</taxon>
        <taxon>Adineta</taxon>
    </lineage>
</organism>
<dbReference type="EMBL" id="CAJOAZ010012815">
    <property type="protein sequence ID" value="CAF4258062.1"/>
    <property type="molecule type" value="Genomic_DNA"/>
</dbReference>
<proteinExistence type="predicted"/>
<name>A0A820FA82_9BILA</name>
<dbReference type="Proteomes" id="UP000663844">
    <property type="component" value="Unassembled WGS sequence"/>
</dbReference>
<feature type="non-terminal residue" evidence="1">
    <location>
        <position position="1"/>
    </location>
</feature>
<comment type="caution">
    <text evidence="1">The sequence shown here is derived from an EMBL/GenBank/DDBJ whole genome shotgun (WGS) entry which is preliminary data.</text>
</comment>